<organism evidence="1 2">
    <name type="scientific">Streptomyces hebeiensis</name>
    <dbReference type="NCBI Taxonomy" id="229486"/>
    <lineage>
        <taxon>Bacteria</taxon>
        <taxon>Bacillati</taxon>
        <taxon>Actinomycetota</taxon>
        <taxon>Actinomycetes</taxon>
        <taxon>Kitasatosporales</taxon>
        <taxon>Streptomycetaceae</taxon>
        <taxon>Streptomyces</taxon>
    </lineage>
</organism>
<sequence>MPVMRVIPVIRPRRVRHTAAVVTLGALLMGATAGCSDARGYEVPAELCGVPADTGRLSPLLPDGDAIEQKENELGQGSRSCRLSVDSRQVLYVRADVVPADTDPVKVNEHALIGLGNPQPAGIGDDARIADKGALAVVACPADPQKRKFVLEADLATKTPEDTADRRRALTRFLEAYLPQALKKRGCTA</sequence>
<evidence type="ECO:0000313" key="1">
    <source>
        <dbReference type="EMBL" id="GAA1186539.1"/>
    </source>
</evidence>
<keyword evidence="2" id="KW-1185">Reference proteome</keyword>
<evidence type="ECO:0008006" key="3">
    <source>
        <dbReference type="Google" id="ProtNLM"/>
    </source>
</evidence>
<gene>
    <name evidence="1" type="ORF">GCM10009654_50080</name>
</gene>
<dbReference type="Proteomes" id="UP001501371">
    <property type="component" value="Unassembled WGS sequence"/>
</dbReference>
<reference evidence="1 2" key="1">
    <citation type="journal article" date="2019" name="Int. J. Syst. Evol. Microbiol.">
        <title>The Global Catalogue of Microorganisms (GCM) 10K type strain sequencing project: providing services to taxonomists for standard genome sequencing and annotation.</title>
        <authorList>
            <consortium name="The Broad Institute Genomics Platform"/>
            <consortium name="The Broad Institute Genome Sequencing Center for Infectious Disease"/>
            <person name="Wu L."/>
            <person name="Ma J."/>
        </authorList>
    </citation>
    <scope>NUCLEOTIDE SEQUENCE [LARGE SCALE GENOMIC DNA]</scope>
    <source>
        <strain evidence="1 2">JCM 12696</strain>
    </source>
</reference>
<proteinExistence type="predicted"/>
<accession>A0ABN1V2L7</accession>
<evidence type="ECO:0000313" key="2">
    <source>
        <dbReference type="Proteomes" id="UP001501371"/>
    </source>
</evidence>
<comment type="caution">
    <text evidence="1">The sequence shown here is derived from an EMBL/GenBank/DDBJ whole genome shotgun (WGS) entry which is preliminary data.</text>
</comment>
<dbReference type="EMBL" id="BAAAKV010000051">
    <property type="protein sequence ID" value="GAA1186539.1"/>
    <property type="molecule type" value="Genomic_DNA"/>
</dbReference>
<name>A0ABN1V2L7_9ACTN</name>
<dbReference type="PROSITE" id="PS51257">
    <property type="entry name" value="PROKAR_LIPOPROTEIN"/>
    <property type="match status" value="1"/>
</dbReference>
<protein>
    <recommendedName>
        <fullName evidence="3">DUF3558 domain-containing protein</fullName>
    </recommendedName>
</protein>